<sequence length="871" mass="95165">MSLMTCKLQGSHNEVIRLDVHSIVLLAPSGCASKIAQESNFSRNDGGDAVPGLMCTSSGRKKIGSSEQITNASKNTEEHSQFVSESHSLKGVVEIVLVRIMVRQRSATASATVPEQLATLQIPPGAPRTYALSASTPRYFTSSERNSYRDGSDLVKATTVQALTRRRRLARCWRRVRDAVYAYGSPHSASIRGAMDPAPRADARKRLIPAPGATYPFWQPRTPPALHLERPLYPPEFALGLCTAASTTIDLAPIFAARKRQLKGFQFIKHSPFWKNQHQHAILTPRPRLNTLTLGFVSRLIETSYACSIAIVFLPFPSPFSPPAPADAVPPPALSAIADALTRLFCSSPRTAGALVIDAAQELVTRASAASSACDSFPTAEDEEWKDLLPRAVRLSFEFGSPRLSDFVSQLLDFLYGCNYPHGLRRREARLNLPVLTLTPPATGPSFSKLRDAFRTPRPRFRPECYASGMTAAGTTCMASDSGIFICAESFLLHPLGVREPRAGQRARQHVVRRPEREADDVFTDGFVLGLTVHTTLDLVGYKSKLSKILLPRRHFFRGYRPGSSTSRSGAQGYLVHYGLGGLEAPLLALILAVLESSSPADVRLRRRFWIPSLFAYITAAGFVSIAYYRDIPNPHRNAVTHRIPLLAVVEPTPPQSYEPPVTPRPNPDSTAPSEDNAAAASAAIIPARGGRFGHRRDDERAPARILRRTVTSHYKPPPASACGFPDDGRAVHSLLRDGDILGVSKCYICADSTHDWVVAAAFLGPMPRPHIDAPHCTNLDVQDDQASQTRCEWPSIWRTRLRDLKCRGARGQALKHDGDICGALHGGSVQKRSEKPFFKKKVQHGGAAEEGRKGAKGASQIPPKNRGTSA</sequence>
<gene>
    <name evidence="3" type="ORF">B0H17DRAFT_1138335</name>
</gene>
<reference evidence="3" key="1">
    <citation type="submission" date="2023-03" db="EMBL/GenBank/DDBJ databases">
        <title>Massive genome expansion in bonnet fungi (Mycena s.s.) driven by repeated elements and novel gene families across ecological guilds.</title>
        <authorList>
            <consortium name="Lawrence Berkeley National Laboratory"/>
            <person name="Harder C.B."/>
            <person name="Miyauchi S."/>
            <person name="Viragh M."/>
            <person name="Kuo A."/>
            <person name="Thoen E."/>
            <person name="Andreopoulos B."/>
            <person name="Lu D."/>
            <person name="Skrede I."/>
            <person name="Drula E."/>
            <person name="Henrissat B."/>
            <person name="Morin E."/>
            <person name="Kohler A."/>
            <person name="Barry K."/>
            <person name="LaButti K."/>
            <person name="Morin E."/>
            <person name="Salamov A."/>
            <person name="Lipzen A."/>
            <person name="Mereny Z."/>
            <person name="Hegedus B."/>
            <person name="Baldrian P."/>
            <person name="Stursova M."/>
            <person name="Weitz H."/>
            <person name="Taylor A."/>
            <person name="Grigoriev I.V."/>
            <person name="Nagy L.G."/>
            <person name="Martin F."/>
            <person name="Kauserud H."/>
        </authorList>
    </citation>
    <scope>NUCLEOTIDE SEQUENCE</scope>
    <source>
        <strain evidence="3">CBHHK067</strain>
    </source>
</reference>
<dbReference type="Proteomes" id="UP001221757">
    <property type="component" value="Unassembled WGS sequence"/>
</dbReference>
<dbReference type="EMBL" id="JARKIE010000116">
    <property type="protein sequence ID" value="KAJ7681585.1"/>
    <property type="molecule type" value="Genomic_DNA"/>
</dbReference>
<comment type="caution">
    <text evidence="3">The sequence shown here is derived from an EMBL/GenBank/DDBJ whole genome shotgun (WGS) entry which is preliminary data.</text>
</comment>
<feature type="region of interest" description="Disordered" evidence="1">
    <location>
        <begin position="59"/>
        <end position="83"/>
    </location>
</feature>
<feature type="compositionally biased region" description="Pro residues" evidence="1">
    <location>
        <begin position="652"/>
        <end position="667"/>
    </location>
</feature>
<evidence type="ECO:0000313" key="3">
    <source>
        <dbReference type="EMBL" id="KAJ7681585.1"/>
    </source>
</evidence>
<accession>A0AAD7G9Y9</accession>
<keyword evidence="2" id="KW-0812">Transmembrane</keyword>
<evidence type="ECO:0000313" key="4">
    <source>
        <dbReference type="Proteomes" id="UP001221757"/>
    </source>
</evidence>
<keyword evidence="2" id="KW-1133">Transmembrane helix</keyword>
<feature type="region of interest" description="Disordered" evidence="1">
    <location>
        <begin position="652"/>
        <end position="679"/>
    </location>
</feature>
<feature type="transmembrane region" description="Helical" evidence="2">
    <location>
        <begin position="575"/>
        <end position="597"/>
    </location>
</feature>
<dbReference type="AlphaFoldDB" id="A0AAD7G9Y9"/>
<evidence type="ECO:0000256" key="1">
    <source>
        <dbReference type="SAM" id="MobiDB-lite"/>
    </source>
</evidence>
<protein>
    <submittedName>
        <fullName evidence="3">Uncharacterized protein</fullName>
    </submittedName>
</protein>
<feature type="transmembrane region" description="Helical" evidence="2">
    <location>
        <begin position="609"/>
        <end position="629"/>
    </location>
</feature>
<feature type="region of interest" description="Disordered" evidence="1">
    <location>
        <begin position="831"/>
        <end position="871"/>
    </location>
</feature>
<feature type="compositionally biased region" description="Polar residues" evidence="1">
    <location>
        <begin position="65"/>
        <end position="74"/>
    </location>
</feature>
<proteinExistence type="predicted"/>
<keyword evidence="4" id="KW-1185">Reference proteome</keyword>
<keyword evidence="2" id="KW-0472">Membrane</keyword>
<organism evidence="3 4">
    <name type="scientific">Mycena rosella</name>
    <name type="common">Pink bonnet</name>
    <name type="synonym">Agaricus rosellus</name>
    <dbReference type="NCBI Taxonomy" id="1033263"/>
    <lineage>
        <taxon>Eukaryota</taxon>
        <taxon>Fungi</taxon>
        <taxon>Dikarya</taxon>
        <taxon>Basidiomycota</taxon>
        <taxon>Agaricomycotina</taxon>
        <taxon>Agaricomycetes</taxon>
        <taxon>Agaricomycetidae</taxon>
        <taxon>Agaricales</taxon>
        <taxon>Marasmiineae</taxon>
        <taxon>Mycenaceae</taxon>
        <taxon>Mycena</taxon>
    </lineage>
</organism>
<evidence type="ECO:0000256" key="2">
    <source>
        <dbReference type="SAM" id="Phobius"/>
    </source>
</evidence>
<name>A0AAD7G9Y9_MYCRO</name>